<name>A0ACB8RY07_9AGAM</name>
<reference evidence="1" key="1">
    <citation type="submission" date="2021-02" db="EMBL/GenBank/DDBJ databases">
        <authorList>
            <consortium name="DOE Joint Genome Institute"/>
            <person name="Ahrendt S."/>
            <person name="Looney B.P."/>
            <person name="Miyauchi S."/>
            <person name="Morin E."/>
            <person name="Drula E."/>
            <person name="Courty P.E."/>
            <person name="Chicoki N."/>
            <person name="Fauchery L."/>
            <person name="Kohler A."/>
            <person name="Kuo A."/>
            <person name="Labutti K."/>
            <person name="Pangilinan J."/>
            <person name="Lipzen A."/>
            <person name="Riley R."/>
            <person name="Andreopoulos W."/>
            <person name="He G."/>
            <person name="Johnson J."/>
            <person name="Barry K.W."/>
            <person name="Grigoriev I.V."/>
            <person name="Nagy L."/>
            <person name="Hibbett D."/>
            <person name="Henrissat B."/>
            <person name="Matheny P.B."/>
            <person name="Labbe J."/>
            <person name="Martin F."/>
        </authorList>
    </citation>
    <scope>NUCLEOTIDE SEQUENCE</scope>
    <source>
        <strain evidence="1">FP105234-sp</strain>
    </source>
</reference>
<protein>
    <submittedName>
        <fullName evidence="1">Uncharacterized protein</fullName>
    </submittedName>
</protein>
<keyword evidence="2" id="KW-1185">Reference proteome</keyword>
<sequence length="177" mass="19607">MGAVYGLGNRVHGNQRMRMPNAPRFGSLGRVSEKPEVLAHCRCPVWRQRWRVAYKSGQSRTDSTSRRSTQIVHATAPRRSSSRCAVRQRQGYTCHTRRIFASRSSSRRRPTRIAAAAPSARCMPPARDTPADRATALGDGGGTRGYSVSAEVCGACAQVKERARPLLGRTRSDLQQW</sequence>
<accession>A0ACB8RY07</accession>
<gene>
    <name evidence="1" type="ORF">FA95DRAFT_1011755</name>
</gene>
<evidence type="ECO:0000313" key="2">
    <source>
        <dbReference type="Proteomes" id="UP000814033"/>
    </source>
</evidence>
<comment type="caution">
    <text evidence="1">The sequence shown here is derived from an EMBL/GenBank/DDBJ whole genome shotgun (WGS) entry which is preliminary data.</text>
</comment>
<dbReference type="EMBL" id="MU275882">
    <property type="protein sequence ID" value="KAI0048783.1"/>
    <property type="molecule type" value="Genomic_DNA"/>
</dbReference>
<evidence type="ECO:0000313" key="1">
    <source>
        <dbReference type="EMBL" id="KAI0048783.1"/>
    </source>
</evidence>
<organism evidence="1 2">
    <name type="scientific">Auriscalpium vulgare</name>
    <dbReference type="NCBI Taxonomy" id="40419"/>
    <lineage>
        <taxon>Eukaryota</taxon>
        <taxon>Fungi</taxon>
        <taxon>Dikarya</taxon>
        <taxon>Basidiomycota</taxon>
        <taxon>Agaricomycotina</taxon>
        <taxon>Agaricomycetes</taxon>
        <taxon>Russulales</taxon>
        <taxon>Auriscalpiaceae</taxon>
        <taxon>Auriscalpium</taxon>
    </lineage>
</organism>
<proteinExistence type="predicted"/>
<reference evidence="1" key="2">
    <citation type="journal article" date="2022" name="New Phytol.">
        <title>Evolutionary transition to the ectomycorrhizal habit in the genomes of a hyperdiverse lineage of mushroom-forming fungi.</title>
        <authorList>
            <person name="Looney B."/>
            <person name="Miyauchi S."/>
            <person name="Morin E."/>
            <person name="Drula E."/>
            <person name="Courty P.E."/>
            <person name="Kohler A."/>
            <person name="Kuo A."/>
            <person name="LaButti K."/>
            <person name="Pangilinan J."/>
            <person name="Lipzen A."/>
            <person name="Riley R."/>
            <person name="Andreopoulos W."/>
            <person name="He G."/>
            <person name="Johnson J."/>
            <person name="Nolan M."/>
            <person name="Tritt A."/>
            <person name="Barry K.W."/>
            <person name="Grigoriev I.V."/>
            <person name="Nagy L.G."/>
            <person name="Hibbett D."/>
            <person name="Henrissat B."/>
            <person name="Matheny P.B."/>
            <person name="Labbe J."/>
            <person name="Martin F.M."/>
        </authorList>
    </citation>
    <scope>NUCLEOTIDE SEQUENCE</scope>
    <source>
        <strain evidence="1">FP105234-sp</strain>
    </source>
</reference>
<dbReference type="Proteomes" id="UP000814033">
    <property type="component" value="Unassembled WGS sequence"/>
</dbReference>